<dbReference type="CDD" id="cd01066">
    <property type="entry name" value="APP_MetAP"/>
    <property type="match status" value="1"/>
</dbReference>
<sequence length="381" mass="43482">MNSRKYIEDTTIKGRKEEIAIKVDRIKRLLESEKLDALYLTRQANFSWITAGSSNLVTICTEDGVASILVTKDGKKYALTNAVEEARMREEQLLEELGFEIISQAWYENRNMEFIKKIVGDMGKVGSDIHFDSTRMLQDKINPLRYSLTHNEICRYQYLGDYMSAALEKYVATVKPGMTEYEIAGGVAEALWPEQIDQVLFLVAADERVLKHRHAIPTMNKLKKHLMVSCNGRYKGLITTTTRMVYFGTPPKGLLDQYTKTAQIECRMISATRPGVDDLVPHLIGKKAYEEFGYGDMYYKHHQGGPQGYYNREYLVSELRHEKAMPNQCYCYNPVVSGTKTEDAFIAMEEGPLFITKPVSFPKLTITEGPYTMERPGLLVL</sequence>
<dbReference type="AlphaFoldDB" id="A0A644X8P7"/>
<dbReference type="InterPro" id="IPR029149">
    <property type="entry name" value="Creatin/AminoP/Spt16_N"/>
</dbReference>
<dbReference type="InterPro" id="IPR000994">
    <property type="entry name" value="Pept_M24"/>
</dbReference>
<gene>
    <name evidence="3" type="ORF">SDC9_58649</name>
</gene>
<dbReference type="Gene3D" id="3.40.350.10">
    <property type="entry name" value="Creatinase/prolidase N-terminal domain"/>
    <property type="match status" value="1"/>
</dbReference>
<organism evidence="3">
    <name type="scientific">bioreactor metagenome</name>
    <dbReference type="NCBI Taxonomy" id="1076179"/>
    <lineage>
        <taxon>unclassified sequences</taxon>
        <taxon>metagenomes</taxon>
        <taxon>ecological metagenomes</taxon>
    </lineage>
</organism>
<dbReference type="InterPro" id="IPR050659">
    <property type="entry name" value="Peptidase_M24B"/>
</dbReference>
<dbReference type="SUPFAM" id="SSF53092">
    <property type="entry name" value="Creatinase/prolidase N-terminal domain"/>
    <property type="match status" value="1"/>
</dbReference>
<name>A0A644X8P7_9ZZZZ</name>
<feature type="domain" description="Creatinase N-terminal" evidence="2">
    <location>
        <begin position="23"/>
        <end position="128"/>
    </location>
</feature>
<dbReference type="PANTHER" id="PTHR46112">
    <property type="entry name" value="AMINOPEPTIDASE"/>
    <property type="match status" value="1"/>
</dbReference>
<evidence type="ECO:0000259" key="2">
    <source>
        <dbReference type="Pfam" id="PF01321"/>
    </source>
</evidence>
<evidence type="ECO:0008006" key="4">
    <source>
        <dbReference type="Google" id="ProtNLM"/>
    </source>
</evidence>
<accession>A0A644X8P7</accession>
<comment type="caution">
    <text evidence="3">The sequence shown here is derived from an EMBL/GenBank/DDBJ whole genome shotgun (WGS) entry which is preliminary data.</text>
</comment>
<dbReference type="EMBL" id="VSSQ01001952">
    <property type="protein sequence ID" value="MPM12297.1"/>
    <property type="molecule type" value="Genomic_DNA"/>
</dbReference>
<feature type="domain" description="Peptidase M24" evidence="1">
    <location>
        <begin position="161"/>
        <end position="308"/>
    </location>
</feature>
<evidence type="ECO:0000259" key="1">
    <source>
        <dbReference type="Pfam" id="PF00557"/>
    </source>
</evidence>
<protein>
    <recommendedName>
        <fullName evidence="4">Peptidase M24 domain-containing protein</fullName>
    </recommendedName>
</protein>
<dbReference type="InterPro" id="IPR036005">
    <property type="entry name" value="Creatinase/aminopeptidase-like"/>
</dbReference>
<proteinExistence type="predicted"/>
<dbReference type="InterPro" id="IPR000587">
    <property type="entry name" value="Creatinase_N"/>
</dbReference>
<dbReference type="SUPFAM" id="SSF55920">
    <property type="entry name" value="Creatinase/aminopeptidase"/>
    <property type="match status" value="1"/>
</dbReference>
<dbReference type="PANTHER" id="PTHR46112:SF3">
    <property type="entry name" value="AMINOPEPTIDASE YPDF"/>
    <property type="match status" value="1"/>
</dbReference>
<evidence type="ECO:0000313" key="3">
    <source>
        <dbReference type="EMBL" id="MPM12297.1"/>
    </source>
</evidence>
<dbReference type="Pfam" id="PF00557">
    <property type="entry name" value="Peptidase_M24"/>
    <property type="match status" value="1"/>
</dbReference>
<dbReference type="Gene3D" id="3.90.230.10">
    <property type="entry name" value="Creatinase/methionine aminopeptidase superfamily"/>
    <property type="match status" value="1"/>
</dbReference>
<reference evidence="3" key="1">
    <citation type="submission" date="2019-08" db="EMBL/GenBank/DDBJ databases">
        <authorList>
            <person name="Kucharzyk K."/>
            <person name="Murdoch R.W."/>
            <person name="Higgins S."/>
            <person name="Loffler F."/>
        </authorList>
    </citation>
    <scope>NUCLEOTIDE SEQUENCE</scope>
</reference>
<dbReference type="Pfam" id="PF01321">
    <property type="entry name" value="Creatinase_N"/>
    <property type="match status" value="1"/>
</dbReference>